<name>A0A2M8EK08_UNCKA</name>
<protein>
    <recommendedName>
        <fullName evidence="3">PPM-type phosphatase domain-containing protein</fullName>
    </recommendedName>
</protein>
<dbReference type="Proteomes" id="UP000228781">
    <property type="component" value="Unassembled WGS sequence"/>
</dbReference>
<evidence type="ECO:0008006" key="3">
    <source>
        <dbReference type="Google" id="ProtNLM"/>
    </source>
</evidence>
<organism evidence="1 2">
    <name type="scientific">candidate division WWE3 bacterium CG_4_9_14_0_2_um_filter_48_10</name>
    <dbReference type="NCBI Taxonomy" id="1975078"/>
    <lineage>
        <taxon>Bacteria</taxon>
        <taxon>Katanobacteria</taxon>
    </lineage>
</organism>
<gene>
    <name evidence="1" type="ORF">CO059_00900</name>
</gene>
<dbReference type="AlphaFoldDB" id="A0A2M8EK08"/>
<dbReference type="SUPFAM" id="SSF63825">
    <property type="entry name" value="YWTD domain"/>
    <property type="match status" value="1"/>
</dbReference>
<evidence type="ECO:0000313" key="1">
    <source>
        <dbReference type="EMBL" id="PJC23017.1"/>
    </source>
</evidence>
<sequence length="686" mass="76034">MPKHVEVGVSKLEGPHEVERGKFVQAYEYTPPEEELLEKRGRLFAVVDITGGPNFDATLAGKLVWDTLTEEYFAETEEAPLKTLEQAILLAKNQLANPAPEEPESGPKAELHLAVVVVWGGLPAGKAGVLYLARFGKPTLLLKRGGQVRELLTGEEPSSVNSMLVEDGDVVILGSSAFGKSFPSANLPEISFLEREFASGAPVPGMAAIILKLKVPEVGKSEVASPAGLKMEEESEAVPFAQKRRIKLPALRSLWEKLPKRRQSLPFPSEDKVKISAKQFVTRIKEEVGTRIAAGRERSLAKRHLKIGLPKAIAALALIFLASVSLTIWQQRQRTRTEEFSRLLSSSEATIAEAEDLVGLADERAKELWGQAAEMLERATAINPKAAKLTSLKERAQTLFNSIERITPVTEKHLFYDLTLQPFGLAQGEQIQALSLAGSEKVIYVAEEKTGTTFAIARTTSPQAEEIASEIKGARKIVVGGDFLYLLTAEGFYRYNLKTGKKDTPIKFDRYNKVTALDLYFERHIYFLIPSENQIIRFWEFEGSYTRGFPWLKESVVLEETVDFTVDGSIWILRKDGSVLNLLGGEKELFSLKNLPTAITKPTAIYTRPNFKNLYIADGEPASPSQGGRAAEGEPRQGRVVVFEKNGQFAKQFKGEVLTDLIDLWVSADEKTLFLLTKDKIYKISL</sequence>
<evidence type="ECO:0000313" key="2">
    <source>
        <dbReference type="Proteomes" id="UP000228781"/>
    </source>
</evidence>
<dbReference type="EMBL" id="PFSK01000013">
    <property type="protein sequence ID" value="PJC23017.1"/>
    <property type="molecule type" value="Genomic_DNA"/>
</dbReference>
<proteinExistence type="predicted"/>
<accession>A0A2M8EK08</accession>
<reference evidence="2" key="1">
    <citation type="submission" date="2017-09" db="EMBL/GenBank/DDBJ databases">
        <title>Depth-based differentiation of microbial function through sediment-hosted aquifers and enrichment of novel symbionts in the deep terrestrial subsurface.</title>
        <authorList>
            <person name="Probst A.J."/>
            <person name="Ladd B."/>
            <person name="Jarett J.K."/>
            <person name="Geller-Mcgrath D.E."/>
            <person name="Sieber C.M.K."/>
            <person name="Emerson J.B."/>
            <person name="Anantharaman K."/>
            <person name="Thomas B.C."/>
            <person name="Malmstrom R."/>
            <person name="Stieglmeier M."/>
            <person name="Klingl A."/>
            <person name="Woyke T."/>
            <person name="Ryan C.M."/>
            <person name="Banfield J.F."/>
        </authorList>
    </citation>
    <scope>NUCLEOTIDE SEQUENCE [LARGE SCALE GENOMIC DNA]</scope>
</reference>
<comment type="caution">
    <text evidence="1">The sequence shown here is derived from an EMBL/GenBank/DDBJ whole genome shotgun (WGS) entry which is preliminary data.</text>
</comment>